<dbReference type="RefSeq" id="XP_012368284.2">
    <property type="nucleotide sequence ID" value="XM_012512830.2"/>
</dbReference>
<dbReference type="InParanoid" id="A0A6P3V8G1"/>
<dbReference type="OrthoDB" id="9629060at2759"/>
<evidence type="ECO:0000313" key="3">
    <source>
        <dbReference type="RefSeq" id="XP_012368284.2"/>
    </source>
</evidence>
<feature type="compositionally biased region" description="Basic residues" evidence="1">
    <location>
        <begin position="151"/>
        <end position="164"/>
    </location>
</feature>
<feature type="compositionally biased region" description="Polar residues" evidence="1">
    <location>
        <begin position="1"/>
        <end position="12"/>
    </location>
</feature>
<dbReference type="GeneID" id="101574903"/>
<dbReference type="PANTHER" id="PTHR31866">
    <property type="entry name" value="GENE 4779-RELATED"/>
    <property type="match status" value="1"/>
</dbReference>
<sequence length="526" mass="56868">MSSPSDVSSQKTGFGPEDKEHTELQSADPSTQQAQDVALDLESSWSDEDDSIIFEPRSDHDPDHILYELSSDSDDEVIGVRRVPWGCEGRPSSPADEEEDIALGLETHLNIEPQTSNLETPGTRRYLSQSLSSERGTAELSSMWADAKLSPSRKRAPAQSHVKRQQGFTTPVYSCGPSRGQRWRNVKGNNKGRVMASRAAPWPSHDTNPDSKSLHEFSKVQPARMNVSHKGRGQARFSCPREPGDAARYSNIRAQASVPHLQGTPMTFASRRLASNTGKQSSRELGASSSKKMQNMAWAKGEGRPSRPGAGPVAGSISRATTSKKETQEKKSQGGGSRVILGRAFPLWGQNVRDAPLEPAAFPQIMGIQILGKSKTFSLLPSGSKQGATGKRSPAKKVREPQPGAGEDKGPNSDSALQTKLSTHKPGPHSLSMHRRDFVHVEADTRAPEAPAASQPLTASQGGLPPRSSTLTGDQEPTVQAPTLERQQPPPGAQGCPRCLVLQKEIDDLKEQLAVLQSLTDKFQTL</sequence>
<dbReference type="InterPro" id="IPR027822">
    <property type="entry name" value="DUF4641"/>
</dbReference>
<feature type="compositionally biased region" description="Basic and acidic residues" evidence="1">
    <location>
        <begin position="56"/>
        <end position="66"/>
    </location>
</feature>
<feature type="compositionally biased region" description="Polar residues" evidence="1">
    <location>
        <begin position="455"/>
        <end position="481"/>
    </location>
</feature>
<feature type="region of interest" description="Disordered" evidence="1">
    <location>
        <begin position="112"/>
        <end position="244"/>
    </location>
</feature>
<proteinExistence type="predicted"/>
<dbReference type="Proteomes" id="UP000515203">
    <property type="component" value="Unplaced"/>
</dbReference>
<feature type="compositionally biased region" description="Polar residues" evidence="1">
    <location>
        <begin position="24"/>
        <end position="35"/>
    </location>
</feature>
<name>A0A6P3V8G1_OCTDE</name>
<organism evidence="2 3">
    <name type="scientific">Octodon degus</name>
    <name type="common">Degu</name>
    <name type="synonym">Sciurus degus</name>
    <dbReference type="NCBI Taxonomy" id="10160"/>
    <lineage>
        <taxon>Eukaryota</taxon>
        <taxon>Metazoa</taxon>
        <taxon>Chordata</taxon>
        <taxon>Craniata</taxon>
        <taxon>Vertebrata</taxon>
        <taxon>Euteleostomi</taxon>
        <taxon>Mammalia</taxon>
        <taxon>Eutheria</taxon>
        <taxon>Euarchontoglires</taxon>
        <taxon>Glires</taxon>
        <taxon>Rodentia</taxon>
        <taxon>Hystricomorpha</taxon>
        <taxon>Octodontidae</taxon>
        <taxon>Octodon</taxon>
    </lineage>
</organism>
<feature type="compositionally biased region" description="Basic and acidic residues" evidence="1">
    <location>
        <begin position="207"/>
        <end position="218"/>
    </location>
</feature>
<feature type="region of interest" description="Disordered" evidence="1">
    <location>
        <begin position="273"/>
        <end position="338"/>
    </location>
</feature>
<gene>
    <name evidence="3" type="primary">LOC101574903</name>
</gene>
<protein>
    <submittedName>
        <fullName evidence="3">Uncharacterized protein CXorf49-like</fullName>
    </submittedName>
</protein>
<feature type="region of interest" description="Disordered" evidence="1">
    <location>
        <begin position="1"/>
        <end position="71"/>
    </location>
</feature>
<dbReference type="Pfam" id="PF15483">
    <property type="entry name" value="DUF4641"/>
    <property type="match status" value="1"/>
</dbReference>
<accession>A0A6P3V8G1</accession>
<evidence type="ECO:0000313" key="2">
    <source>
        <dbReference type="Proteomes" id="UP000515203"/>
    </source>
</evidence>
<dbReference type="PANTHER" id="PTHR31866:SF1">
    <property type="entry name" value="GENE 4779-RELATED"/>
    <property type="match status" value="1"/>
</dbReference>
<keyword evidence="2" id="KW-1185">Reference proteome</keyword>
<reference evidence="3" key="1">
    <citation type="submission" date="2025-08" db="UniProtKB">
        <authorList>
            <consortium name="RefSeq"/>
        </authorList>
    </citation>
    <scope>IDENTIFICATION</scope>
</reference>
<feature type="compositionally biased region" description="Polar residues" evidence="1">
    <location>
        <begin position="412"/>
        <end position="421"/>
    </location>
</feature>
<dbReference type="AlphaFoldDB" id="A0A6P3V8G1"/>
<feature type="region of interest" description="Disordered" evidence="1">
    <location>
        <begin position="379"/>
        <end position="433"/>
    </location>
</feature>
<feature type="compositionally biased region" description="Polar residues" evidence="1">
    <location>
        <begin position="112"/>
        <end position="135"/>
    </location>
</feature>
<feature type="compositionally biased region" description="Basic and acidic residues" evidence="1">
    <location>
        <begin position="323"/>
        <end position="332"/>
    </location>
</feature>
<feature type="region of interest" description="Disordered" evidence="1">
    <location>
        <begin position="445"/>
        <end position="497"/>
    </location>
</feature>
<evidence type="ECO:0000256" key="1">
    <source>
        <dbReference type="SAM" id="MobiDB-lite"/>
    </source>
</evidence>